<dbReference type="Pfam" id="PF01553">
    <property type="entry name" value="Acyltransferase"/>
    <property type="match status" value="1"/>
</dbReference>
<evidence type="ECO:0000313" key="5">
    <source>
        <dbReference type="EMBL" id="MFD0704392.1"/>
    </source>
</evidence>
<dbReference type="SUPFAM" id="SSF69593">
    <property type="entry name" value="Glycerol-3-phosphate (1)-acyltransferase"/>
    <property type="match status" value="1"/>
</dbReference>
<keyword evidence="6" id="KW-1185">Reference proteome</keyword>
<name>A0ABW2Y2C6_9BIFI</name>
<dbReference type="EMBL" id="JBHTHQ010000011">
    <property type="protein sequence ID" value="MFD0704392.1"/>
    <property type="molecule type" value="Genomic_DNA"/>
</dbReference>
<dbReference type="SMART" id="SM00563">
    <property type="entry name" value="PlsC"/>
    <property type="match status" value="1"/>
</dbReference>
<organism evidence="5 6">
    <name type="scientific">Alloscardovia venturai</name>
    <dbReference type="NCBI Taxonomy" id="1769421"/>
    <lineage>
        <taxon>Bacteria</taxon>
        <taxon>Bacillati</taxon>
        <taxon>Actinomycetota</taxon>
        <taxon>Actinomycetes</taxon>
        <taxon>Bifidobacteriales</taxon>
        <taxon>Bifidobacteriaceae</taxon>
        <taxon>Alloscardovia</taxon>
    </lineage>
</organism>
<accession>A0ABW2Y2C6</accession>
<feature type="region of interest" description="Disordered" evidence="3">
    <location>
        <begin position="294"/>
        <end position="324"/>
    </location>
</feature>
<dbReference type="PANTHER" id="PTHR10434">
    <property type="entry name" value="1-ACYL-SN-GLYCEROL-3-PHOSPHATE ACYLTRANSFERASE"/>
    <property type="match status" value="1"/>
</dbReference>
<dbReference type="Proteomes" id="UP001597036">
    <property type="component" value="Unassembled WGS sequence"/>
</dbReference>
<proteinExistence type="predicted"/>
<evidence type="ECO:0000313" key="6">
    <source>
        <dbReference type="Proteomes" id="UP001597036"/>
    </source>
</evidence>
<comment type="caution">
    <text evidence="5">The sequence shown here is derived from an EMBL/GenBank/DDBJ whole genome shotgun (WGS) entry which is preliminary data.</text>
</comment>
<evidence type="ECO:0000259" key="4">
    <source>
        <dbReference type="SMART" id="SM00563"/>
    </source>
</evidence>
<dbReference type="PANTHER" id="PTHR10434:SF11">
    <property type="entry name" value="1-ACYL-SN-GLYCEROL-3-PHOSPHATE ACYLTRANSFERASE"/>
    <property type="match status" value="1"/>
</dbReference>
<evidence type="ECO:0000256" key="2">
    <source>
        <dbReference type="ARBA" id="ARBA00023315"/>
    </source>
</evidence>
<keyword evidence="1" id="KW-0808">Transferase</keyword>
<protein>
    <submittedName>
        <fullName evidence="5">Lysophospholipid acyltransferase family protein</fullName>
    </submittedName>
</protein>
<gene>
    <name evidence="5" type="ORF">ACFQY8_01315</name>
</gene>
<keyword evidence="2 5" id="KW-0012">Acyltransferase</keyword>
<sequence>MVSRGKPSPGKSVPKLSTAQVRKLAEKHHFSDPFAYLPTGVPRQNNEEEIAAQNPQQARRLLDFISWVARTRMKAYSWGLENVPEKGVFITAATHVTQFDVFVPMCGLFHQGRRPRYMAKAEMAKWPIIGNWFKTVGMQPVPRRSGKAQAIIDESVRIMVEDHRPLTIWPEGTVTRDPDKWPMSLKPGMAIIALETSRKLGYMVPLFVSVTWGAASINHFFPWPRKNVVMAYDTALDYSDLLEGMENWGEYGAPQDAIDELTERVADRMETLMEEIRGEERPAWGRWNFRSMSRKPRLSRVSRTQETRDAHISSIDRDESEDKE</sequence>
<feature type="domain" description="Phospholipid/glycerol acyltransferase" evidence="4">
    <location>
        <begin position="89"/>
        <end position="211"/>
    </location>
</feature>
<evidence type="ECO:0000256" key="3">
    <source>
        <dbReference type="SAM" id="MobiDB-lite"/>
    </source>
</evidence>
<dbReference type="GO" id="GO:0016746">
    <property type="term" value="F:acyltransferase activity"/>
    <property type="evidence" value="ECO:0007669"/>
    <property type="project" value="UniProtKB-KW"/>
</dbReference>
<dbReference type="InterPro" id="IPR002123">
    <property type="entry name" value="Plipid/glycerol_acylTrfase"/>
</dbReference>
<feature type="compositionally biased region" description="Basic and acidic residues" evidence="3">
    <location>
        <begin position="303"/>
        <end position="324"/>
    </location>
</feature>
<dbReference type="CDD" id="cd07989">
    <property type="entry name" value="LPLAT_AGPAT-like"/>
    <property type="match status" value="1"/>
</dbReference>
<dbReference type="RefSeq" id="WP_377937854.1">
    <property type="nucleotide sequence ID" value="NZ_JBHTHQ010000011.1"/>
</dbReference>
<reference evidence="6" key="1">
    <citation type="journal article" date="2019" name="Int. J. Syst. Evol. Microbiol.">
        <title>The Global Catalogue of Microorganisms (GCM) 10K type strain sequencing project: providing services to taxonomists for standard genome sequencing and annotation.</title>
        <authorList>
            <consortium name="The Broad Institute Genomics Platform"/>
            <consortium name="The Broad Institute Genome Sequencing Center for Infectious Disease"/>
            <person name="Wu L."/>
            <person name="Ma J."/>
        </authorList>
    </citation>
    <scope>NUCLEOTIDE SEQUENCE [LARGE SCALE GENOMIC DNA]</scope>
    <source>
        <strain evidence="6">CCM 8604</strain>
    </source>
</reference>
<evidence type="ECO:0000256" key="1">
    <source>
        <dbReference type="ARBA" id="ARBA00022679"/>
    </source>
</evidence>